<dbReference type="GO" id="GO:0005886">
    <property type="term" value="C:plasma membrane"/>
    <property type="evidence" value="ECO:0007669"/>
    <property type="project" value="TreeGrafter"/>
</dbReference>
<keyword evidence="5 7" id="KW-1133">Transmembrane helix</keyword>
<organism evidence="8 9">
    <name type="scientific">Phytophthora rubi</name>
    <dbReference type="NCBI Taxonomy" id="129364"/>
    <lineage>
        <taxon>Eukaryota</taxon>
        <taxon>Sar</taxon>
        <taxon>Stramenopiles</taxon>
        <taxon>Oomycota</taxon>
        <taxon>Peronosporomycetes</taxon>
        <taxon>Peronosporales</taxon>
        <taxon>Peronosporaceae</taxon>
        <taxon>Phytophthora</taxon>
    </lineage>
</organism>
<dbReference type="AlphaFoldDB" id="A0A6A3I4Q9"/>
<evidence type="ECO:0000256" key="5">
    <source>
        <dbReference type="ARBA" id="ARBA00022989"/>
    </source>
</evidence>
<evidence type="ECO:0000256" key="6">
    <source>
        <dbReference type="ARBA" id="ARBA00023136"/>
    </source>
</evidence>
<dbReference type="EMBL" id="QXFV01003477">
    <property type="protein sequence ID" value="KAE8976402.1"/>
    <property type="molecule type" value="Genomic_DNA"/>
</dbReference>
<reference evidence="8 9" key="1">
    <citation type="submission" date="2018-09" db="EMBL/GenBank/DDBJ databases">
        <title>Genomic investigation of the strawberry pathogen Phytophthora fragariae indicates pathogenicity is determined by transcriptional variation in three key races.</title>
        <authorList>
            <person name="Adams T.M."/>
            <person name="Armitage A.D."/>
            <person name="Sobczyk M.K."/>
            <person name="Bates H.J."/>
            <person name="Dunwell J.M."/>
            <person name="Nellist C.F."/>
            <person name="Harrison R.J."/>
        </authorList>
    </citation>
    <scope>NUCLEOTIDE SEQUENCE [LARGE SCALE GENOMIC DNA]</scope>
    <source>
        <strain evidence="8 9">SCRP249</strain>
    </source>
</reference>
<comment type="similarity">
    <text evidence="2">Belongs to the MIP/aquaporin (TC 1.A.8) family.</text>
</comment>
<comment type="subcellular location">
    <subcellularLocation>
        <location evidence="1">Membrane</location>
        <topology evidence="1">Multi-pass membrane protein</topology>
    </subcellularLocation>
</comment>
<dbReference type="SUPFAM" id="SSF81338">
    <property type="entry name" value="Aquaporin-like"/>
    <property type="match status" value="1"/>
</dbReference>
<evidence type="ECO:0000313" key="8">
    <source>
        <dbReference type="EMBL" id="KAE8976402.1"/>
    </source>
</evidence>
<dbReference type="PANTHER" id="PTHR43829">
    <property type="entry name" value="AQUAPORIN OR AQUAGLYCEROPORIN RELATED"/>
    <property type="match status" value="1"/>
</dbReference>
<evidence type="ECO:0000256" key="3">
    <source>
        <dbReference type="ARBA" id="ARBA00022448"/>
    </source>
</evidence>
<accession>A0A6A3I4Q9</accession>
<dbReference type="Pfam" id="PF00230">
    <property type="entry name" value="MIP"/>
    <property type="match status" value="1"/>
</dbReference>
<keyword evidence="4 7" id="KW-0812">Transmembrane</keyword>
<name>A0A6A3I4Q9_9STRA</name>
<dbReference type="Gene3D" id="1.20.1080.10">
    <property type="entry name" value="Glycerol uptake facilitator protein"/>
    <property type="match status" value="1"/>
</dbReference>
<dbReference type="InterPro" id="IPR000425">
    <property type="entry name" value="MIP"/>
</dbReference>
<dbReference type="GO" id="GO:0015254">
    <property type="term" value="F:glycerol channel activity"/>
    <property type="evidence" value="ECO:0007669"/>
    <property type="project" value="TreeGrafter"/>
</dbReference>
<keyword evidence="3" id="KW-0813">Transport</keyword>
<evidence type="ECO:0000256" key="2">
    <source>
        <dbReference type="ARBA" id="ARBA00006175"/>
    </source>
</evidence>
<evidence type="ECO:0000256" key="4">
    <source>
        <dbReference type="ARBA" id="ARBA00022692"/>
    </source>
</evidence>
<keyword evidence="6 7" id="KW-0472">Membrane</keyword>
<evidence type="ECO:0008006" key="10">
    <source>
        <dbReference type="Google" id="ProtNLM"/>
    </source>
</evidence>
<gene>
    <name evidence="8" type="ORF">PR001_g25426</name>
</gene>
<protein>
    <recommendedName>
        <fullName evidence="10">Aquaporin</fullName>
    </recommendedName>
</protein>
<dbReference type="InterPro" id="IPR050363">
    <property type="entry name" value="MIP/Aquaporin"/>
</dbReference>
<evidence type="ECO:0000256" key="7">
    <source>
        <dbReference type="SAM" id="Phobius"/>
    </source>
</evidence>
<comment type="caution">
    <text evidence="8">The sequence shown here is derived from an EMBL/GenBank/DDBJ whole genome shotgun (WGS) entry which is preliminary data.</text>
</comment>
<sequence>MLAIAKAGNEMAENCSVECFAEFLVTFVVFVFQVGVKNQVTNSQDASKARTKRPSNFNGTWLSINTCWESSFSTYPSGNISSYTDFYTEVVGTTMLLLGIYATTDQRNRPVSPFSAAVVLCLMSMAIGMAFGMNTGYAVNPARALGHRIFTAAAGWGSKVFTTRSCYFWISLVVDSLGGVRAQHDPSKWPFEVTTGVRTEPSTRLDAPTGPSWTSSSSVTDGGVVQCARTHYSILVHVGSIPTWDTRFVHDA</sequence>
<evidence type="ECO:0000256" key="1">
    <source>
        <dbReference type="ARBA" id="ARBA00004141"/>
    </source>
</evidence>
<evidence type="ECO:0000313" key="9">
    <source>
        <dbReference type="Proteomes" id="UP000429607"/>
    </source>
</evidence>
<proteinExistence type="inferred from homology"/>
<feature type="transmembrane region" description="Helical" evidence="7">
    <location>
        <begin position="116"/>
        <end position="139"/>
    </location>
</feature>
<dbReference type="Proteomes" id="UP000429607">
    <property type="component" value="Unassembled WGS sequence"/>
</dbReference>
<dbReference type="InterPro" id="IPR023271">
    <property type="entry name" value="Aquaporin-like"/>
</dbReference>
<dbReference type="GO" id="GO:0015250">
    <property type="term" value="F:water channel activity"/>
    <property type="evidence" value="ECO:0007669"/>
    <property type="project" value="TreeGrafter"/>
</dbReference>
<dbReference type="PANTHER" id="PTHR43829:SF9">
    <property type="entry name" value="AQUAPORIN-9"/>
    <property type="match status" value="1"/>
</dbReference>